<sequence>MVSKESSMRQYYLLLLPQAFVGFVDAISFMVVAPSVVFYVRSVGGTLEQYGAVLSAFSFASFLFKPVLGYWVDQSSTFRAPYLTSLGAAMIGGLLYFGASIYRGYLAVAILFLGRLFGGMGAANATLGFTYVAQMIPQQHITKLNALLSMVRIMGMGIAPALNIFLSGIDTKIGSFHVDPLNSVGLFLLASNFLSFLVIYFMLEEPPIETKPEENPAHLNHQSSQFWKEVLAPDITLPIMGIFVLNANFQLVETGLAPAAKDILDWDPVQISTVFGVNAFLMLAVIALTFKLSSAGVSDFYLLEIGWFVSSVGYGALYLLWKEGVTPLAFVTPFFVAAGSFPFLGAPTRSIFTKSVAKYPTLKNQQGTMQATMSMSASVAGFVAPGLLAAFALRTPEEVAQSSDKRAFTPLASFAGFLSVVLLVGFVLLRLKHEQQSTNDGSGVEAHEGTSLLAVSQGDVSESSQDLHHPRVQAYRRQTVSLMGISQITFGGSDDAGEEDKATRNDTTII</sequence>
<feature type="transmembrane region" description="Helical" evidence="7">
    <location>
        <begin position="411"/>
        <end position="429"/>
    </location>
</feature>
<dbReference type="InterPro" id="IPR036259">
    <property type="entry name" value="MFS_trans_sf"/>
</dbReference>
<proteinExistence type="predicted"/>
<feature type="transmembrane region" description="Helical" evidence="7">
    <location>
        <begin position="12"/>
        <end position="38"/>
    </location>
</feature>
<feature type="transmembrane region" description="Helical" evidence="7">
    <location>
        <begin position="50"/>
        <end position="68"/>
    </location>
</feature>
<dbReference type="SUPFAM" id="SSF103473">
    <property type="entry name" value="MFS general substrate transporter"/>
    <property type="match status" value="1"/>
</dbReference>
<evidence type="ECO:0000256" key="3">
    <source>
        <dbReference type="ARBA" id="ARBA00022692"/>
    </source>
</evidence>
<evidence type="ECO:0000256" key="6">
    <source>
        <dbReference type="SAM" id="MobiDB-lite"/>
    </source>
</evidence>
<feature type="transmembrane region" description="Helical" evidence="7">
    <location>
        <begin position="300"/>
        <end position="321"/>
    </location>
</feature>
<evidence type="ECO:0000256" key="4">
    <source>
        <dbReference type="ARBA" id="ARBA00022989"/>
    </source>
</evidence>
<keyword evidence="3 7" id="KW-0812">Transmembrane</keyword>
<feature type="transmembrane region" description="Helical" evidence="7">
    <location>
        <begin position="144"/>
        <end position="166"/>
    </location>
</feature>
<keyword evidence="5 7" id="KW-0472">Membrane</keyword>
<dbReference type="InterPro" id="IPR051068">
    <property type="entry name" value="MFS_Domain-Containing_Protein"/>
</dbReference>
<keyword evidence="2" id="KW-0813">Transport</keyword>
<dbReference type="PANTHER" id="PTHR23510">
    <property type="entry name" value="INNER MEMBRANE TRANSPORT PROTEIN YAJR"/>
    <property type="match status" value="1"/>
</dbReference>
<feature type="transmembrane region" description="Helical" evidence="7">
    <location>
        <begin position="367"/>
        <end position="391"/>
    </location>
</feature>
<evidence type="ECO:0000256" key="1">
    <source>
        <dbReference type="ARBA" id="ARBA00004127"/>
    </source>
</evidence>
<comment type="caution">
    <text evidence="8">The sequence shown here is derived from an EMBL/GenBank/DDBJ whole genome shotgun (WGS) entry which is preliminary data.</text>
</comment>
<feature type="transmembrane region" description="Helical" evidence="7">
    <location>
        <begin position="186"/>
        <end position="203"/>
    </location>
</feature>
<name>A0A1Z5JMN5_FISSO</name>
<evidence type="ECO:0000313" key="9">
    <source>
        <dbReference type="Proteomes" id="UP000198406"/>
    </source>
</evidence>
<dbReference type="EMBL" id="BDSP01000089">
    <property type="protein sequence ID" value="GAX15283.1"/>
    <property type="molecule type" value="Genomic_DNA"/>
</dbReference>
<evidence type="ECO:0000256" key="2">
    <source>
        <dbReference type="ARBA" id="ARBA00022448"/>
    </source>
</evidence>
<protein>
    <recommendedName>
        <fullName evidence="10">Major facilitator superfamily (MFS) profile domain-containing protein</fullName>
    </recommendedName>
</protein>
<feature type="transmembrane region" description="Helical" evidence="7">
    <location>
        <begin position="80"/>
        <end position="99"/>
    </location>
</feature>
<dbReference type="OrthoDB" id="370281at2759"/>
<reference evidence="8 9" key="1">
    <citation type="journal article" date="2015" name="Plant Cell">
        <title>Oil accumulation by the oleaginous diatom Fistulifera solaris as revealed by the genome and transcriptome.</title>
        <authorList>
            <person name="Tanaka T."/>
            <person name="Maeda Y."/>
            <person name="Veluchamy A."/>
            <person name="Tanaka M."/>
            <person name="Abida H."/>
            <person name="Marechal E."/>
            <person name="Bowler C."/>
            <person name="Muto M."/>
            <person name="Sunaga Y."/>
            <person name="Tanaka M."/>
            <person name="Yoshino T."/>
            <person name="Taniguchi T."/>
            <person name="Fukuda Y."/>
            <person name="Nemoto M."/>
            <person name="Matsumoto M."/>
            <person name="Wong P.S."/>
            <person name="Aburatani S."/>
            <person name="Fujibuchi W."/>
        </authorList>
    </citation>
    <scope>NUCLEOTIDE SEQUENCE [LARGE SCALE GENOMIC DNA]</scope>
    <source>
        <strain evidence="8 9">JPCC DA0580</strain>
    </source>
</reference>
<dbReference type="InterPro" id="IPR011701">
    <property type="entry name" value="MFS"/>
</dbReference>
<dbReference type="AlphaFoldDB" id="A0A1Z5JMN5"/>
<feature type="transmembrane region" description="Helical" evidence="7">
    <location>
        <begin position="327"/>
        <end position="346"/>
    </location>
</feature>
<evidence type="ECO:0008006" key="10">
    <source>
        <dbReference type="Google" id="ProtNLM"/>
    </source>
</evidence>
<dbReference type="GO" id="GO:0022857">
    <property type="term" value="F:transmembrane transporter activity"/>
    <property type="evidence" value="ECO:0007669"/>
    <property type="project" value="InterPro"/>
</dbReference>
<dbReference type="InParanoid" id="A0A1Z5JMN5"/>
<dbReference type="Proteomes" id="UP000198406">
    <property type="component" value="Unassembled WGS sequence"/>
</dbReference>
<evidence type="ECO:0000256" key="7">
    <source>
        <dbReference type="SAM" id="Phobius"/>
    </source>
</evidence>
<dbReference type="PANTHER" id="PTHR23510:SF3">
    <property type="entry name" value="MAJOR FACILITATOR SUPERFAMILY DOMAIN-CONTAINING PROTEIN 8"/>
    <property type="match status" value="1"/>
</dbReference>
<evidence type="ECO:0000313" key="8">
    <source>
        <dbReference type="EMBL" id="GAX15283.1"/>
    </source>
</evidence>
<evidence type="ECO:0000256" key="5">
    <source>
        <dbReference type="ARBA" id="ARBA00023136"/>
    </source>
</evidence>
<comment type="subcellular location">
    <subcellularLocation>
        <location evidence="1">Endomembrane system</location>
        <topology evidence="1">Multi-pass membrane protein</topology>
    </subcellularLocation>
</comment>
<dbReference type="Pfam" id="PF07690">
    <property type="entry name" value="MFS_1"/>
    <property type="match status" value="1"/>
</dbReference>
<organism evidence="8 9">
    <name type="scientific">Fistulifera solaris</name>
    <name type="common">Oleaginous diatom</name>
    <dbReference type="NCBI Taxonomy" id="1519565"/>
    <lineage>
        <taxon>Eukaryota</taxon>
        <taxon>Sar</taxon>
        <taxon>Stramenopiles</taxon>
        <taxon>Ochrophyta</taxon>
        <taxon>Bacillariophyta</taxon>
        <taxon>Bacillariophyceae</taxon>
        <taxon>Bacillariophycidae</taxon>
        <taxon>Naviculales</taxon>
        <taxon>Naviculaceae</taxon>
        <taxon>Fistulifera</taxon>
    </lineage>
</organism>
<feature type="transmembrane region" description="Helical" evidence="7">
    <location>
        <begin position="269"/>
        <end position="288"/>
    </location>
</feature>
<feature type="region of interest" description="Disordered" evidence="6">
    <location>
        <begin position="491"/>
        <end position="510"/>
    </location>
</feature>
<dbReference type="GO" id="GO:0012505">
    <property type="term" value="C:endomembrane system"/>
    <property type="evidence" value="ECO:0007669"/>
    <property type="project" value="UniProtKB-SubCell"/>
</dbReference>
<dbReference type="Gene3D" id="1.20.1250.20">
    <property type="entry name" value="MFS general substrate transporter like domains"/>
    <property type="match status" value="1"/>
</dbReference>
<accession>A0A1Z5JMN5</accession>
<keyword evidence="4 7" id="KW-1133">Transmembrane helix</keyword>
<gene>
    <name evidence="8" type="ORF">FisN_1Hh720</name>
</gene>
<feature type="transmembrane region" description="Helical" evidence="7">
    <location>
        <begin position="105"/>
        <end position="132"/>
    </location>
</feature>
<keyword evidence="9" id="KW-1185">Reference proteome</keyword>